<feature type="compositionally biased region" description="Low complexity" evidence="2">
    <location>
        <begin position="210"/>
        <end position="221"/>
    </location>
</feature>
<comment type="caution">
    <text evidence="3">The sequence shown here is derived from an EMBL/GenBank/DDBJ whole genome shotgun (WGS) entry which is preliminary data.</text>
</comment>
<feature type="region of interest" description="Disordered" evidence="2">
    <location>
        <begin position="1"/>
        <end position="124"/>
    </location>
</feature>
<dbReference type="GO" id="GO:0005880">
    <property type="term" value="C:nuclear microtubule"/>
    <property type="evidence" value="ECO:0007669"/>
    <property type="project" value="TreeGrafter"/>
</dbReference>
<accession>A0A9Q1QV13</accession>
<sequence length="668" mass="71378">MMVVAASTAPNLKTTPSLRSQSNPRRPPLLVSERDNNVSAVNPPPNHRRPKSREVSSRYLSTSSSSSTSGSSSSTLSYSSHLSSSRRFASPIPARKAAPATPAPNASAIKPAMSVERRRPATPAPTMTAAAKMLVSSARRLSVSFQGESFGAAKTKNMAKTAPSPSPNLRKGTPERRKTTSATTPAVANSPTPKNGEIARPIAHQPWPGRSRPAPASLSRSLDLGCDGKKLINGSTKVTRALRGSLIGDAKSNRTFSDDKQLRRSMSRDETVKWVRDAHGANCVNSSDLGPGSLISDTESVSSECNSGSQDSNTSIAGSKGAGGRGHSIVVPARVWPDANSRLKRVSEPGSPVVRSNSLKGPAPPKLVVPKKLVNDTPGTSPRGTVNNRGLSSPLRGSMRPASPSMLRMSVASERSSSPFRGNASPSRARNTSPSRVRNATPSTPSVLCFGADVRRGKVIDNRLGDAHLLRLLHNRHLQWRFVSARTEASLSIQKKNAERSVYNAWRTTSDLRGIVSYKRKELQWLKQKLKLVSILKGQMQYLEEWPLLDSDHCSSLSGAGESLQASIIRLPLVGGARADIQGTRDAICSAADVMQAMASSICSLLEKVEEVNSLMAEVADITLKEHSLLSECKEILSTLAAMQVKDCSLRAHLLQLKSAPSSLTVGT</sequence>
<feature type="compositionally biased region" description="Polar residues" evidence="2">
    <location>
        <begin position="8"/>
        <end position="24"/>
    </location>
</feature>
<dbReference type="PANTHER" id="PTHR31807">
    <property type="entry name" value="AUGMIN FAMILY MEMBER"/>
    <property type="match status" value="1"/>
</dbReference>
<dbReference type="PANTHER" id="PTHR31807:SF38">
    <property type="entry name" value="QWRF MOTIF-CONTAINING PROTEIN 9"/>
    <property type="match status" value="1"/>
</dbReference>
<name>A0A9Q1QV13_9CARY</name>
<dbReference type="GO" id="GO:0005737">
    <property type="term" value="C:cytoplasm"/>
    <property type="evidence" value="ECO:0007669"/>
    <property type="project" value="TreeGrafter"/>
</dbReference>
<feature type="region of interest" description="Disordered" evidence="2">
    <location>
        <begin position="342"/>
        <end position="444"/>
    </location>
</feature>
<dbReference type="OrthoDB" id="1924320at2759"/>
<dbReference type="GO" id="GO:0008017">
    <property type="term" value="F:microtubule binding"/>
    <property type="evidence" value="ECO:0007669"/>
    <property type="project" value="TreeGrafter"/>
</dbReference>
<dbReference type="Proteomes" id="UP001153076">
    <property type="component" value="Unassembled WGS sequence"/>
</dbReference>
<feature type="compositionally biased region" description="Polar residues" evidence="2">
    <location>
        <begin position="295"/>
        <end position="317"/>
    </location>
</feature>
<feature type="region of interest" description="Disordered" evidence="2">
    <location>
        <begin position="154"/>
        <end position="221"/>
    </location>
</feature>
<keyword evidence="4" id="KW-1185">Reference proteome</keyword>
<feature type="compositionally biased region" description="Polar residues" evidence="2">
    <location>
        <begin position="413"/>
        <end position="444"/>
    </location>
</feature>
<dbReference type="AlphaFoldDB" id="A0A9Q1QV13"/>
<protein>
    <recommendedName>
        <fullName evidence="5">QWRF motif-containing protein 2</fullName>
    </recommendedName>
</protein>
<dbReference type="Pfam" id="PF04484">
    <property type="entry name" value="QWRF"/>
    <property type="match status" value="1"/>
</dbReference>
<proteinExistence type="inferred from homology"/>
<reference evidence="3" key="1">
    <citation type="submission" date="2022-04" db="EMBL/GenBank/DDBJ databases">
        <title>Carnegiea gigantea Genome sequencing and assembly v2.</title>
        <authorList>
            <person name="Copetti D."/>
            <person name="Sanderson M.J."/>
            <person name="Burquez A."/>
            <person name="Wojciechowski M.F."/>
        </authorList>
    </citation>
    <scope>NUCLEOTIDE SEQUENCE</scope>
    <source>
        <strain evidence="3">SGP5-SGP5p</strain>
        <tissue evidence="3">Aerial part</tissue>
    </source>
</reference>
<comment type="similarity">
    <text evidence="1">Belongs to the QWRF family.</text>
</comment>
<evidence type="ECO:0000313" key="4">
    <source>
        <dbReference type="Proteomes" id="UP001153076"/>
    </source>
</evidence>
<feature type="region of interest" description="Disordered" evidence="2">
    <location>
        <begin position="281"/>
        <end position="327"/>
    </location>
</feature>
<evidence type="ECO:0000313" key="3">
    <source>
        <dbReference type="EMBL" id="KAJ8453300.1"/>
    </source>
</evidence>
<feature type="compositionally biased region" description="Polar residues" evidence="2">
    <location>
        <begin position="180"/>
        <end position="193"/>
    </location>
</feature>
<organism evidence="3 4">
    <name type="scientific">Carnegiea gigantea</name>
    <dbReference type="NCBI Taxonomy" id="171969"/>
    <lineage>
        <taxon>Eukaryota</taxon>
        <taxon>Viridiplantae</taxon>
        <taxon>Streptophyta</taxon>
        <taxon>Embryophyta</taxon>
        <taxon>Tracheophyta</taxon>
        <taxon>Spermatophyta</taxon>
        <taxon>Magnoliopsida</taxon>
        <taxon>eudicotyledons</taxon>
        <taxon>Gunneridae</taxon>
        <taxon>Pentapetalae</taxon>
        <taxon>Caryophyllales</taxon>
        <taxon>Cactineae</taxon>
        <taxon>Cactaceae</taxon>
        <taxon>Cactoideae</taxon>
        <taxon>Echinocereeae</taxon>
        <taxon>Carnegiea</taxon>
    </lineage>
</organism>
<dbReference type="InterPro" id="IPR007573">
    <property type="entry name" value="QWRF"/>
</dbReference>
<dbReference type="EMBL" id="JAKOGI010000001">
    <property type="protein sequence ID" value="KAJ8453300.1"/>
    <property type="molecule type" value="Genomic_DNA"/>
</dbReference>
<feature type="compositionally biased region" description="Polar residues" evidence="2">
    <location>
        <begin position="377"/>
        <end position="391"/>
    </location>
</feature>
<evidence type="ECO:0000256" key="1">
    <source>
        <dbReference type="ARBA" id="ARBA00010016"/>
    </source>
</evidence>
<feature type="compositionally biased region" description="Low complexity" evidence="2">
    <location>
        <begin position="57"/>
        <end position="108"/>
    </location>
</feature>
<evidence type="ECO:0000256" key="2">
    <source>
        <dbReference type="SAM" id="MobiDB-lite"/>
    </source>
</evidence>
<dbReference type="GO" id="GO:0051225">
    <property type="term" value="P:spindle assembly"/>
    <property type="evidence" value="ECO:0007669"/>
    <property type="project" value="TreeGrafter"/>
</dbReference>
<gene>
    <name evidence="3" type="ORF">Cgig2_008184</name>
</gene>
<evidence type="ECO:0008006" key="5">
    <source>
        <dbReference type="Google" id="ProtNLM"/>
    </source>
</evidence>